<evidence type="ECO:0000313" key="2">
    <source>
        <dbReference type="EMBL" id="KAH3772874.1"/>
    </source>
</evidence>
<feature type="chain" id="PRO_5038527172" description="Secreted protein" evidence="1">
    <location>
        <begin position="24"/>
        <end position="75"/>
    </location>
</feature>
<sequence>MPSLFITVCILVLSGGFIRNSDCAPIEAHADAIQAIPKLNDGVDIVNNADITRQKRGDCPLCDTNAKDKYIGVLP</sequence>
<name>A0A9D4E612_DREPO</name>
<comment type="caution">
    <text evidence="2">The sequence shown here is derived from an EMBL/GenBank/DDBJ whole genome shotgun (WGS) entry which is preliminary data.</text>
</comment>
<keyword evidence="3" id="KW-1185">Reference proteome</keyword>
<accession>A0A9D4E612</accession>
<proteinExistence type="predicted"/>
<reference evidence="2" key="2">
    <citation type="submission" date="2020-11" db="EMBL/GenBank/DDBJ databases">
        <authorList>
            <person name="McCartney M.A."/>
            <person name="Auch B."/>
            <person name="Kono T."/>
            <person name="Mallez S."/>
            <person name="Becker A."/>
            <person name="Gohl D.M."/>
            <person name="Silverstein K.A.T."/>
            <person name="Koren S."/>
            <person name="Bechman K.B."/>
            <person name="Herman A."/>
            <person name="Abrahante J.E."/>
            <person name="Garbe J."/>
        </authorList>
    </citation>
    <scope>NUCLEOTIDE SEQUENCE</scope>
    <source>
        <strain evidence="2">Duluth1</strain>
        <tissue evidence="2">Whole animal</tissue>
    </source>
</reference>
<evidence type="ECO:0000256" key="1">
    <source>
        <dbReference type="SAM" id="SignalP"/>
    </source>
</evidence>
<dbReference type="AlphaFoldDB" id="A0A9D4E612"/>
<keyword evidence="1" id="KW-0732">Signal</keyword>
<evidence type="ECO:0008006" key="4">
    <source>
        <dbReference type="Google" id="ProtNLM"/>
    </source>
</evidence>
<gene>
    <name evidence="2" type="ORF">DPMN_174221</name>
</gene>
<protein>
    <recommendedName>
        <fullName evidence="4">Secreted protein</fullName>
    </recommendedName>
</protein>
<evidence type="ECO:0000313" key="3">
    <source>
        <dbReference type="Proteomes" id="UP000828390"/>
    </source>
</evidence>
<feature type="signal peptide" evidence="1">
    <location>
        <begin position="1"/>
        <end position="23"/>
    </location>
</feature>
<dbReference type="Proteomes" id="UP000828390">
    <property type="component" value="Unassembled WGS sequence"/>
</dbReference>
<reference evidence="2" key="1">
    <citation type="journal article" date="2019" name="bioRxiv">
        <title>The Genome of the Zebra Mussel, Dreissena polymorpha: A Resource for Invasive Species Research.</title>
        <authorList>
            <person name="McCartney M.A."/>
            <person name="Auch B."/>
            <person name="Kono T."/>
            <person name="Mallez S."/>
            <person name="Zhang Y."/>
            <person name="Obille A."/>
            <person name="Becker A."/>
            <person name="Abrahante J.E."/>
            <person name="Garbe J."/>
            <person name="Badalamenti J.P."/>
            <person name="Herman A."/>
            <person name="Mangelson H."/>
            <person name="Liachko I."/>
            <person name="Sullivan S."/>
            <person name="Sone E.D."/>
            <person name="Koren S."/>
            <person name="Silverstein K.A.T."/>
            <person name="Beckman K.B."/>
            <person name="Gohl D.M."/>
        </authorList>
    </citation>
    <scope>NUCLEOTIDE SEQUENCE</scope>
    <source>
        <strain evidence="2">Duluth1</strain>
        <tissue evidence="2">Whole animal</tissue>
    </source>
</reference>
<dbReference type="EMBL" id="JAIWYP010000009">
    <property type="protein sequence ID" value="KAH3772874.1"/>
    <property type="molecule type" value="Genomic_DNA"/>
</dbReference>
<organism evidence="2 3">
    <name type="scientific">Dreissena polymorpha</name>
    <name type="common">Zebra mussel</name>
    <name type="synonym">Mytilus polymorpha</name>
    <dbReference type="NCBI Taxonomy" id="45954"/>
    <lineage>
        <taxon>Eukaryota</taxon>
        <taxon>Metazoa</taxon>
        <taxon>Spiralia</taxon>
        <taxon>Lophotrochozoa</taxon>
        <taxon>Mollusca</taxon>
        <taxon>Bivalvia</taxon>
        <taxon>Autobranchia</taxon>
        <taxon>Heteroconchia</taxon>
        <taxon>Euheterodonta</taxon>
        <taxon>Imparidentia</taxon>
        <taxon>Neoheterodontei</taxon>
        <taxon>Myida</taxon>
        <taxon>Dreissenoidea</taxon>
        <taxon>Dreissenidae</taxon>
        <taxon>Dreissena</taxon>
    </lineage>
</organism>